<sequence>MDQSISYNNIDEKHRLMMAGLGEKVIEFTDLEITRDEFKEILYSAFPPLRNVLSSPSNLKTLAGFAKTFIRPLQCDLLLNNIDSLDDELTEDCLKCGKSFSICLIKDHLVTCTEVSNGKPQSSSDGVVEGTINNTINMDFNDDDAGPLHSYAHEEVFDEFRSDSDQSDNDSIPPLPPPTVKH</sequence>
<accession>A0A1X7TMP2</accession>
<evidence type="ECO:0000313" key="2">
    <source>
        <dbReference type="EnsemblMetazoa" id="Aqu2.1.16221_001"/>
    </source>
</evidence>
<dbReference type="InParanoid" id="A0A1X7TMP2"/>
<dbReference type="AlphaFoldDB" id="A0A1X7TMP2"/>
<evidence type="ECO:0000256" key="1">
    <source>
        <dbReference type="SAM" id="MobiDB-lite"/>
    </source>
</evidence>
<proteinExistence type="predicted"/>
<reference evidence="2" key="1">
    <citation type="submission" date="2017-05" db="UniProtKB">
        <authorList>
            <consortium name="EnsemblMetazoa"/>
        </authorList>
    </citation>
    <scope>IDENTIFICATION</scope>
</reference>
<feature type="compositionally biased region" description="Pro residues" evidence="1">
    <location>
        <begin position="173"/>
        <end position="182"/>
    </location>
</feature>
<dbReference type="EnsemblMetazoa" id="Aqu2.1.16221_001">
    <property type="protein sequence ID" value="Aqu2.1.16221_001"/>
    <property type="gene ID" value="Aqu2.1.16221"/>
</dbReference>
<organism evidence="2">
    <name type="scientific">Amphimedon queenslandica</name>
    <name type="common">Sponge</name>
    <dbReference type="NCBI Taxonomy" id="400682"/>
    <lineage>
        <taxon>Eukaryota</taxon>
        <taxon>Metazoa</taxon>
        <taxon>Porifera</taxon>
        <taxon>Demospongiae</taxon>
        <taxon>Heteroscleromorpha</taxon>
        <taxon>Haplosclerida</taxon>
        <taxon>Niphatidae</taxon>
        <taxon>Amphimedon</taxon>
    </lineage>
</organism>
<protein>
    <submittedName>
        <fullName evidence="2">Uncharacterized protein</fullName>
    </submittedName>
</protein>
<name>A0A1X7TMP2_AMPQE</name>
<feature type="region of interest" description="Disordered" evidence="1">
    <location>
        <begin position="160"/>
        <end position="182"/>
    </location>
</feature>